<dbReference type="OrthoDB" id="10019978at2"/>
<sequence length="228" mass="25857">MKKLLSIVGITSIIASPLSLLSNNLVLNDKIKNNMTLNNSIKQQKNISKYNYLDNYFKALNHEVREAAKANFLASIYVKNNLILINVDSLNNNIFTKEIKQLYKSFSFSNEYISLIKFKNNLKYLDSKPQPRIDRITIEFKWYWFGWGKIIFDHEKSQTAAHILDTASNVIDVVDAISGWFPGTAVAVSLLSLFLVVNSFIFSSYDNGSGVWIGTYGCVIFDVGWGSN</sequence>
<dbReference type="EMBL" id="CP006682">
    <property type="protein sequence ID" value="AHB36648.1"/>
    <property type="molecule type" value="Genomic_DNA"/>
</dbReference>
<evidence type="ECO:0000313" key="2">
    <source>
        <dbReference type="Proteomes" id="UP000018550"/>
    </source>
</evidence>
<dbReference type="RefSeq" id="WP_023789945.1">
    <property type="nucleotide sequence ID" value="NC_022998.1"/>
</dbReference>
<gene>
    <name evidence="1" type="ORF">SAPIS_v1c08030</name>
</gene>
<proteinExistence type="predicted"/>
<protein>
    <submittedName>
        <fullName evidence="1">Uncharacterized protein</fullName>
    </submittedName>
</protein>
<evidence type="ECO:0000313" key="1">
    <source>
        <dbReference type="EMBL" id="AHB36648.1"/>
    </source>
</evidence>
<dbReference type="Proteomes" id="UP000018550">
    <property type="component" value="Chromosome"/>
</dbReference>
<dbReference type="AlphaFoldDB" id="V5RJK2"/>
<dbReference type="HOGENOM" id="CLU_1214190_0_0_14"/>
<dbReference type="PATRIC" id="fig|1276258.3.peg.823"/>
<accession>V5RJK2</accession>
<reference evidence="1 2" key="1">
    <citation type="journal article" date="2014" name="Genome Announc.">
        <title>Complete Genome Sequence of Spiroplasma apis B31T (ATCC 33834), a Bacterium Associated with May Disease of Honeybees (Apis mellifera).</title>
        <authorList>
            <person name="Ku C."/>
            <person name="Lo W.S."/>
            <person name="Chen L.L."/>
            <person name="Kuo C.H."/>
        </authorList>
    </citation>
    <scope>NUCLEOTIDE SEQUENCE [LARGE SCALE GENOMIC DNA]</scope>
    <source>
        <strain evidence="1">B31</strain>
    </source>
</reference>
<name>V5RJK2_SPIAP</name>
<organism evidence="1 2">
    <name type="scientific">Spiroplasma apis B31</name>
    <dbReference type="NCBI Taxonomy" id="1276258"/>
    <lineage>
        <taxon>Bacteria</taxon>
        <taxon>Bacillati</taxon>
        <taxon>Mycoplasmatota</taxon>
        <taxon>Mollicutes</taxon>
        <taxon>Entomoplasmatales</taxon>
        <taxon>Spiroplasmataceae</taxon>
        <taxon>Spiroplasma</taxon>
    </lineage>
</organism>
<dbReference type="KEGG" id="sapi:SAPIS_v1c08030"/>
<keyword evidence="2" id="KW-1185">Reference proteome</keyword>